<dbReference type="GO" id="GO:0006289">
    <property type="term" value="P:nucleotide-excision repair"/>
    <property type="evidence" value="ECO:0007669"/>
    <property type="project" value="TreeGrafter"/>
</dbReference>
<dbReference type="GeneID" id="30152658"/>
<dbReference type="RefSeq" id="XP_018997151.1">
    <property type="nucleotide sequence ID" value="XM_019134724.1"/>
</dbReference>
<dbReference type="STRING" id="1295533.A0A1E3I5Q7"/>
<organism evidence="4 5">
    <name type="scientific">Cryptococcus amylolentus CBS 6039</name>
    <dbReference type="NCBI Taxonomy" id="1295533"/>
    <lineage>
        <taxon>Eukaryota</taxon>
        <taxon>Fungi</taxon>
        <taxon>Dikarya</taxon>
        <taxon>Basidiomycota</taxon>
        <taxon>Agaricomycotina</taxon>
        <taxon>Tremellomycetes</taxon>
        <taxon>Tremellales</taxon>
        <taxon>Cryptococcaceae</taxon>
        <taxon>Cryptococcus</taxon>
    </lineage>
</organism>
<evidence type="ECO:0008006" key="6">
    <source>
        <dbReference type="Google" id="ProtNLM"/>
    </source>
</evidence>
<dbReference type="GO" id="GO:0006284">
    <property type="term" value="P:base-excision repair"/>
    <property type="evidence" value="ECO:0007669"/>
    <property type="project" value="TreeGrafter"/>
</dbReference>
<keyword evidence="5" id="KW-1185">Reference proteome</keyword>
<dbReference type="GO" id="GO:0035861">
    <property type="term" value="C:site of double-strand break"/>
    <property type="evidence" value="ECO:0007669"/>
    <property type="project" value="TreeGrafter"/>
</dbReference>
<dbReference type="Gene3D" id="2.40.50.140">
    <property type="entry name" value="Nucleic acid-binding proteins"/>
    <property type="match status" value="1"/>
</dbReference>
<accession>A0A1E3I5Q7</accession>
<gene>
    <name evidence="4" type="ORF">L202_01349</name>
</gene>
<evidence type="ECO:0000256" key="2">
    <source>
        <dbReference type="ARBA" id="ARBA00009761"/>
    </source>
</evidence>
<protein>
    <recommendedName>
        <fullName evidence="6">Replication factor A protein 3</fullName>
    </recommendedName>
</protein>
<dbReference type="GO" id="GO:0006260">
    <property type="term" value="P:DNA replication"/>
    <property type="evidence" value="ECO:0007669"/>
    <property type="project" value="InterPro"/>
</dbReference>
<evidence type="ECO:0000313" key="4">
    <source>
        <dbReference type="EMBL" id="ODN83151.1"/>
    </source>
</evidence>
<evidence type="ECO:0000256" key="3">
    <source>
        <dbReference type="ARBA" id="ARBA00023242"/>
    </source>
</evidence>
<dbReference type="EMBL" id="AWGJ01000002">
    <property type="protein sequence ID" value="ODN83151.1"/>
    <property type="molecule type" value="Genomic_DNA"/>
</dbReference>
<name>A0A1E3I5Q7_9TREE</name>
<sequence>MARLGPEPRINSRYLNDHIGETVRLAAKVTGVSGDTATVQTSDGGTVGIHIPRDMHIQDEYVEIIGTVKEDLTVKAHTHIGLGKSLDMKAVNSVVEFSHSDIGSGVLH</sequence>
<evidence type="ECO:0000256" key="1">
    <source>
        <dbReference type="ARBA" id="ARBA00004123"/>
    </source>
</evidence>
<dbReference type="Proteomes" id="UP000094065">
    <property type="component" value="Unassembled WGS sequence"/>
</dbReference>
<evidence type="ECO:0000313" key="5">
    <source>
        <dbReference type="Proteomes" id="UP000094065"/>
    </source>
</evidence>
<dbReference type="GO" id="GO:0003697">
    <property type="term" value="F:single-stranded DNA binding"/>
    <property type="evidence" value="ECO:0007669"/>
    <property type="project" value="TreeGrafter"/>
</dbReference>
<dbReference type="GO" id="GO:0005662">
    <property type="term" value="C:DNA replication factor A complex"/>
    <property type="evidence" value="ECO:0007669"/>
    <property type="project" value="TreeGrafter"/>
</dbReference>
<reference evidence="4 5" key="1">
    <citation type="submission" date="2016-06" db="EMBL/GenBank/DDBJ databases">
        <title>Evolution of pathogenesis and genome organization in the Tremellales.</title>
        <authorList>
            <person name="Cuomo C."/>
            <person name="Litvintseva A."/>
            <person name="Heitman J."/>
            <person name="Chen Y."/>
            <person name="Sun S."/>
            <person name="Springer D."/>
            <person name="Dromer F."/>
            <person name="Young S."/>
            <person name="Zeng Q."/>
            <person name="Chapman S."/>
            <person name="Gujja S."/>
            <person name="Saif S."/>
            <person name="Birren B."/>
        </authorList>
    </citation>
    <scope>NUCLEOTIDE SEQUENCE [LARGE SCALE GENOMIC DNA]</scope>
    <source>
        <strain evidence="4 5">CBS 6039</strain>
    </source>
</reference>
<dbReference type="InterPro" id="IPR012340">
    <property type="entry name" value="NA-bd_OB-fold"/>
</dbReference>
<dbReference type="OrthoDB" id="188186at2759"/>
<dbReference type="GO" id="GO:0003684">
    <property type="term" value="F:damaged DNA binding"/>
    <property type="evidence" value="ECO:0007669"/>
    <property type="project" value="TreeGrafter"/>
</dbReference>
<dbReference type="PANTHER" id="PTHR15114">
    <property type="entry name" value="REPLICATION PROTEIN A3"/>
    <property type="match status" value="1"/>
</dbReference>
<dbReference type="PANTHER" id="PTHR15114:SF1">
    <property type="entry name" value="REPLICATION PROTEIN A 14 KDA SUBUNIT"/>
    <property type="match status" value="1"/>
</dbReference>
<dbReference type="AlphaFoldDB" id="A0A1E3I5Q7"/>
<dbReference type="GO" id="GO:0000724">
    <property type="term" value="P:double-strand break repair via homologous recombination"/>
    <property type="evidence" value="ECO:0007669"/>
    <property type="project" value="TreeGrafter"/>
</dbReference>
<dbReference type="GO" id="GO:0006298">
    <property type="term" value="P:mismatch repair"/>
    <property type="evidence" value="ECO:0007669"/>
    <property type="project" value="TreeGrafter"/>
</dbReference>
<dbReference type="Pfam" id="PF08661">
    <property type="entry name" value="Rep_fac-A_3"/>
    <property type="match status" value="1"/>
</dbReference>
<dbReference type="SUPFAM" id="SSF50249">
    <property type="entry name" value="Nucleic acid-binding proteins"/>
    <property type="match status" value="1"/>
</dbReference>
<proteinExistence type="inferred from homology"/>
<dbReference type="CDD" id="cd04479">
    <property type="entry name" value="RPA3"/>
    <property type="match status" value="1"/>
</dbReference>
<comment type="subcellular location">
    <subcellularLocation>
        <location evidence="1">Nucleus</location>
    </subcellularLocation>
</comment>
<comment type="caution">
    <text evidence="4">The sequence shown here is derived from an EMBL/GenBank/DDBJ whole genome shotgun (WGS) entry which is preliminary data.</text>
</comment>
<dbReference type="InterPro" id="IPR013970">
    <property type="entry name" value="Rfa2"/>
</dbReference>
<keyword evidence="3" id="KW-0539">Nucleus</keyword>
<comment type="similarity">
    <text evidence="2">Belongs to the replication factor A protein 3 family.</text>
</comment>